<keyword evidence="4 6" id="KW-0408">Iron</keyword>
<keyword evidence="6" id="KW-0349">Heme</keyword>
<accession>A0A8H2W1R5</accession>
<evidence type="ECO:0000256" key="3">
    <source>
        <dbReference type="ARBA" id="ARBA00022723"/>
    </source>
</evidence>
<dbReference type="AlphaFoldDB" id="A0A8H2W1R5"/>
<dbReference type="PANTHER" id="PTHR47582">
    <property type="entry name" value="P450, PUTATIVE (EUROFUNG)-RELATED"/>
    <property type="match status" value="1"/>
</dbReference>
<protein>
    <submittedName>
        <fullName evidence="7">C14e0334-a53c-4457-8dd9-2fc4d010469c</fullName>
    </submittedName>
</protein>
<dbReference type="PRINTS" id="PR00465">
    <property type="entry name" value="EP450IV"/>
</dbReference>
<keyword evidence="3 6" id="KW-0479">Metal-binding</keyword>
<reference evidence="7" key="1">
    <citation type="submission" date="2020-10" db="EMBL/GenBank/DDBJ databases">
        <authorList>
            <person name="Kusch S."/>
        </authorList>
    </citation>
    <scope>NUCLEOTIDE SEQUENCE</scope>
    <source>
        <strain evidence="7">SwB9</strain>
    </source>
</reference>
<keyword evidence="8" id="KW-1185">Reference proteome</keyword>
<dbReference type="InterPro" id="IPR036396">
    <property type="entry name" value="Cyt_P450_sf"/>
</dbReference>
<dbReference type="GO" id="GO:0020037">
    <property type="term" value="F:heme binding"/>
    <property type="evidence" value="ECO:0007669"/>
    <property type="project" value="InterPro"/>
</dbReference>
<proteinExistence type="inferred from homology"/>
<comment type="cofactor">
    <cofactor evidence="1 6">
        <name>heme</name>
        <dbReference type="ChEBI" id="CHEBI:30413"/>
    </cofactor>
</comment>
<evidence type="ECO:0000313" key="7">
    <source>
        <dbReference type="EMBL" id="CAD6447908.1"/>
    </source>
</evidence>
<dbReference type="PANTHER" id="PTHR47582:SF1">
    <property type="entry name" value="P450, PUTATIVE (EUROFUNG)-RELATED"/>
    <property type="match status" value="1"/>
</dbReference>
<comment type="caution">
    <text evidence="7">The sequence shown here is derived from an EMBL/GenBank/DDBJ whole genome shotgun (WGS) entry which is preliminary data.</text>
</comment>
<dbReference type="EMBL" id="CAJHIA010000030">
    <property type="protein sequence ID" value="CAD6447908.1"/>
    <property type="molecule type" value="Genomic_DNA"/>
</dbReference>
<dbReference type="InterPro" id="IPR001128">
    <property type="entry name" value="Cyt_P450"/>
</dbReference>
<dbReference type="GO" id="GO:0004497">
    <property type="term" value="F:monooxygenase activity"/>
    <property type="evidence" value="ECO:0007669"/>
    <property type="project" value="InterPro"/>
</dbReference>
<dbReference type="Gene3D" id="1.10.630.10">
    <property type="entry name" value="Cytochrome P450"/>
    <property type="match status" value="1"/>
</dbReference>
<dbReference type="GO" id="GO:0016705">
    <property type="term" value="F:oxidoreductase activity, acting on paired donors, with incorporation or reduction of molecular oxygen"/>
    <property type="evidence" value="ECO:0007669"/>
    <property type="project" value="InterPro"/>
</dbReference>
<name>A0A8H2W1R5_9HELO</name>
<dbReference type="GO" id="GO:0005506">
    <property type="term" value="F:iron ion binding"/>
    <property type="evidence" value="ECO:0007669"/>
    <property type="project" value="InterPro"/>
</dbReference>
<evidence type="ECO:0000313" key="8">
    <source>
        <dbReference type="Proteomes" id="UP000624404"/>
    </source>
</evidence>
<dbReference type="Pfam" id="PF00067">
    <property type="entry name" value="p450"/>
    <property type="match status" value="1"/>
</dbReference>
<dbReference type="SUPFAM" id="SSF48264">
    <property type="entry name" value="Cytochrome P450"/>
    <property type="match status" value="1"/>
</dbReference>
<evidence type="ECO:0000256" key="6">
    <source>
        <dbReference type="PIRSR" id="PIRSR602403-1"/>
    </source>
</evidence>
<sequence>MSHSLEKLGKNGSTVVELFSWVRRQLFMATTESIFGPKNPFRDSTLEQAWYNLSQQSRSTCSKYCKADVAATEIGQMVASLTNSVPAAFWVIYHVFSDPVVLGDYRKEVEQLIHTDDSGLCTVNLANIKSACPILLSTWQETLRYGHIGISARVVMKDIMSDNKYLLKKGATIMTIASVPHTEVSVWGPTVDIFDHRRFLRKHGEKSANPVAVRSFGGGAALCPGRHFVSTEVMAFTALLLLQFDLKPVATGGKWMEPRKFVPVTSAMPATKDTLEVKNVSRDNRNWQVNYSAPAKGVDMVAEEFAQGQ</sequence>
<comment type="similarity">
    <text evidence="2">Belongs to the cytochrome P450 family.</text>
</comment>
<keyword evidence="5" id="KW-0843">Virulence</keyword>
<dbReference type="Proteomes" id="UP000624404">
    <property type="component" value="Unassembled WGS sequence"/>
</dbReference>
<dbReference type="OrthoDB" id="3366823at2759"/>
<organism evidence="7 8">
    <name type="scientific">Sclerotinia trifoliorum</name>
    <dbReference type="NCBI Taxonomy" id="28548"/>
    <lineage>
        <taxon>Eukaryota</taxon>
        <taxon>Fungi</taxon>
        <taxon>Dikarya</taxon>
        <taxon>Ascomycota</taxon>
        <taxon>Pezizomycotina</taxon>
        <taxon>Leotiomycetes</taxon>
        <taxon>Helotiales</taxon>
        <taxon>Sclerotiniaceae</taxon>
        <taxon>Sclerotinia</taxon>
    </lineage>
</organism>
<evidence type="ECO:0000256" key="1">
    <source>
        <dbReference type="ARBA" id="ARBA00001971"/>
    </source>
</evidence>
<evidence type="ECO:0000256" key="5">
    <source>
        <dbReference type="ARBA" id="ARBA00023026"/>
    </source>
</evidence>
<dbReference type="CDD" id="cd11040">
    <property type="entry name" value="CYP7_CYP8-like"/>
    <property type="match status" value="1"/>
</dbReference>
<evidence type="ECO:0000256" key="4">
    <source>
        <dbReference type="ARBA" id="ARBA00023004"/>
    </source>
</evidence>
<dbReference type="InterPro" id="IPR002403">
    <property type="entry name" value="Cyt_P450_E_grp-IV"/>
</dbReference>
<feature type="binding site" description="axial binding residue" evidence="6">
    <location>
        <position position="223"/>
    </location>
    <ligand>
        <name>heme</name>
        <dbReference type="ChEBI" id="CHEBI:30413"/>
    </ligand>
    <ligandPart>
        <name>Fe</name>
        <dbReference type="ChEBI" id="CHEBI:18248"/>
    </ligandPart>
</feature>
<dbReference type="InterPro" id="IPR053007">
    <property type="entry name" value="CYP450_monoxygenase_sec-met"/>
</dbReference>
<gene>
    <name evidence="7" type="ORF">SCLTRI_LOCUS7700</name>
</gene>
<evidence type="ECO:0000256" key="2">
    <source>
        <dbReference type="ARBA" id="ARBA00010617"/>
    </source>
</evidence>